<dbReference type="VEuPathDB" id="VectorBase:LOC119182880"/>
<dbReference type="Pfam" id="PF21787">
    <property type="entry name" value="TNP-like_RNaseH_N"/>
    <property type="match status" value="1"/>
</dbReference>
<gene>
    <name evidence="2" type="ORF">HPB51_001138</name>
</gene>
<evidence type="ECO:0000313" key="2">
    <source>
        <dbReference type="EMBL" id="KAH8038355.1"/>
    </source>
</evidence>
<dbReference type="Proteomes" id="UP000821866">
    <property type="component" value="Chromosome 1"/>
</dbReference>
<dbReference type="InterPro" id="IPR048365">
    <property type="entry name" value="TNP-like_RNaseH_N"/>
</dbReference>
<organism evidence="2 3">
    <name type="scientific">Rhipicephalus microplus</name>
    <name type="common">Cattle tick</name>
    <name type="synonym">Boophilus microplus</name>
    <dbReference type="NCBI Taxonomy" id="6941"/>
    <lineage>
        <taxon>Eukaryota</taxon>
        <taxon>Metazoa</taxon>
        <taxon>Ecdysozoa</taxon>
        <taxon>Arthropoda</taxon>
        <taxon>Chelicerata</taxon>
        <taxon>Arachnida</taxon>
        <taxon>Acari</taxon>
        <taxon>Parasitiformes</taxon>
        <taxon>Ixodida</taxon>
        <taxon>Ixodoidea</taxon>
        <taxon>Ixodidae</taxon>
        <taxon>Rhipicephalinae</taxon>
        <taxon>Rhipicephalus</taxon>
        <taxon>Boophilus</taxon>
    </lineage>
</organism>
<dbReference type="EMBL" id="JABSTU010000001">
    <property type="protein sequence ID" value="KAH8038355.1"/>
    <property type="molecule type" value="Genomic_DNA"/>
</dbReference>
<sequence length="457" mass="52937">MTSAAKREKMRRIVRRKIRGDSVDIPRLPQVSDLIVQRLAWSQAYCKKLFRNRLRHSNMKQKKTEFSRSKTWRTTYIHSSGNIILPHPVTIRSVCSSYKMNPQHEHQPSAFLRYMAKRILDLDDRQRVVTLMVDEIHMKPFFEYRGGNITGTAHNSPEAANSALVFMVQSLTSKFKEVAHIVPVCSADGKFLHNVLKEVILGSEKIGYKVVCVVTDNNKINRKAMEHFDQSSPTGSSSETPFVYEHPCDPARPLFFVIDPVHILKCICNSWLKQKNHMWCFFPLEMDSEHTTGRRMLTASFQTIRDVYNAEVGQLLRHAHTLTRKGFFPTDIEKQNTPCKGKRLRDEPQRPVSSLDDPQVVFLYNLLDWLDEWKNRTAENDSGKLTKEIHASLHQTTHGLMEIARYCLTELNMFSVLFGKIQIDGLKNRFGKHRQLAGSQYHVSIRQIYEGENKMHL</sequence>
<comment type="caution">
    <text evidence="2">The sequence shown here is derived from an EMBL/GenBank/DDBJ whole genome shotgun (WGS) entry which is preliminary data.</text>
</comment>
<reference evidence="2" key="2">
    <citation type="submission" date="2021-09" db="EMBL/GenBank/DDBJ databases">
        <authorList>
            <person name="Jia N."/>
            <person name="Wang J."/>
            <person name="Shi W."/>
            <person name="Du L."/>
            <person name="Sun Y."/>
            <person name="Zhan W."/>
            <person name="Jiang J."/>
            <person name="Wang Q."/>
            <person name="Zhang B."/>
            <person name="Ji P."/>
            <person name="Sakyi L.B."/>
            <person name="Cui X."/>
            <person name="Yuan T."/>
            <person name="Jiang B."/>
            <person name="Yang W."/>
            <person name="Lam T.T.-Y."/>
            <person name="Chang Q."/>
            <person name="Ding S."/>
            <person name="Wang X."/>
            <person name="Zhu J."/>
            <person name="Ruan X."/>
            <person name="Zhao L."/>
            <person name="Wei J."/>
            <person name="Que T."/>
            <person name="Du C."/>
            <person name="Cheng J."/>
            <person name="Dai P."/>
            <person name="Han X."/>
            <person name="Huang E."/>
            <person name="Gao Y."/>
            <person name="Liu J."/>
            <person name="Shao H."/>
            <person name="Ye R."/>
            <person name="Li L."/>
            <person name="Wei W."/>
            <person name="Wang X."/>
            <person name="Wang C."/>
            <person name="Huo Q."/>
            <person name="Li W."/>
            <person name="Guo W."/>
            <person name="Chen H."/>
            <person name="Chen S."/>
            <person name="Zhou L."/>
            <person name="Zhou L."/>
            <person name="Ni X."/>
            <person name="Tian J."/>
            <person name="Zhou Y."/>
            <person name="Sheng Y."/>
            <person name="Liu T."/>
            <person name="Pan Y."/>
            <person name="Xia L."/>
            <person name="Li J."/>
            <person name="Zhao F."/>
            <person name="Cao W."/>
        </authorList>
    </citation>
    <scope>NUCLEOTIDE SEQUENCE</scope>
    <source>
        <strain evidence="2">Rmic-2018</strain>
        <tissue evidence="2">Larvae</tissue>
    </source>
</reference>
<dbReference type="VEuPathDB" id="VectorBase:LOC119173371"/>
<keyword evidence="3" id="KW-1185">Reference proteome</keyword>
<evidence type="ECO:0000259" key="1">
    <source>
        <dbReference type="Pfam" id="PF21787"/>
    </source>
</evidence>
<feature type="domain" description="Transposable element P transposase-like RNase H" evidence="1">
    <location>
        <begin position="111"/>
        <end position="228"/>
    </location>
</feature>
<accession>A0A9J6EV21</accession>
<proteinExistence type="predicted"/>
<dbReference type="AlphaFoldDB" id="A0A9J6EV21"/>
<protein>
    <recommendedName>
        <fullName evidence="1">Transposable element P transposase-like RNase H domain-containing protein</fullName>
    </recommendedName>
</protein>
<reference evidence="2" key="1">
    <citation type="journal article" date="2020" name="Cell">
        <title>Large-Scale Comparative Analyses of Tick Genomes Elucidate Their Genetic Diversity and Vector Capacities.</title>
        <authorList>
            <consortium name="Tick Genome and Microbiome Consortium (TIGMIC)"/>
            <person name="Jia N."/>
            <person name="Wang J."/>
            <person name="Shi W."/>
            <person name="Du L."/>
            <person name="Sun Y."/>
            <person name="Zhan W."/>
            <person name="Jiang J.F."/>
            <person name="Wang Q."/>
            <person name="Zhang B."/>
            <person name="Ji P."/>
            <person name="Bell-Sakyi L."/>
            <person name="Cui X.M."/>
            <person name="Yuan T.T."/>
            <person name="Jiang B.G."/>
            <person name="Yang W.F."/>
            <person name="Lam T.T."/>
            <person name="Chang Q.C."/>
            <person name="Ding S.J."/>
            <person name="Wang X.J."/>
            <person name="Zhu J.G."/>
            <person name="Ruan X.D."/>
            <person name="Zhao L."/>
            <person name="Wei J.T."/>
            <person name="Ye R.Z."/>
            <person name="Que T.C."/>
            <person name="Du C.H."/>
            <person name="Zhou Y.H."/>
            <person name="Cheng J.X."/>
            <person name="Dai P.F."/>
            <person name="Guo W.B."/>
            <person name="Han X.H."/>
            <person name="Huang E.J."/>
            <person name="Li L.F."/>
            <person name="Wei W."/>
            <person name="Gao Y.C."/>
            <person name="Liu J.Z."/>
            <person name="Shao H.Z."/>
            <person name="Wang X."/>
            <person name="Wang C.C."/>
            <person name="Yang T.C."/>
            <person name="Huo Q.B."/>
            <person name="Li W."/>
            <person name="Chen H.Y."/>
            <person name="Chen S.E."/>
            <person name="Zhou L.G."/>
            <person name="Ni X.B."/>
            <person name="Tian J.H."/>
            <person name="Sheng Y."/>
            <person name="Liu T."/>
            <person name="Pan Y.S."/>
            <person name="Xia L.Y."/>
            <person name="Li J."/>
            <person name="Zhao F."/>
            <person name="Cao W.C."/>
        </authorList>
    </citation>
    <scope>NUCLEOTIDE SEQUENCE</scope>
    <source>
        <strain evidence="2">Rmic-2018</strain>
    </source>
</reference>
<name>A0A9J6EV21_RHIMP</name>
<evidence type="ECO:0000313" key="3">
    <source>
        <dbReference type="Proteomes" id="UP000821866"/>
    </source>
</evidence>